<protein>
    <submittedName>
        <fullName evidence="1">Uncharacterized protein</fullName>
    </submittedName>
</protein>
<proteinExistence type="predicted"/>
<name>A0A5D2CVV8_GOSDA</name>
<sequence length="62" mass="7221">MATKENICMRCGEEMEFIKNVLVFYLFVRAIRGASRFNYKSRGKGFLGFKSHFLEGLKLSCF</sequence>
<evidence type="ECO:0000313" key="1">
    <source>
        <dbReference type="EMBL" id="TYG72848.1"/>
    </source>
</evidence>
<accession>A0A5D2CVV8</accession>
<gene>
    <name evidence="1" type="ORF">ES288_D04G052800v1</name>
</gene>
<organism evidence="1 2">
    <name type="scientific">Gossypium darwinii</name>
    <name type="common">Darwin's cotton</name>
    <name type="synonym">Gossypium barbadense var. darwinii</name>
    <dbReference type="NCBI Taxonomy" id="34276"/>
    <lineage>
        <taxon>Eukaryota</taxon>
        <taxon>Viridiplantae</taxon>
        <taxon>Streptophyta</taxon>
        <taxon>Embryophyta</taxon>
        <taxon>Tracheophyta</taxon>
        <taxon>Spermatophyta</taxon>
        <taxon>Magnoliopsida</taxon>
        <taxon>eudicotyledons</taxon>
        <taxon>Gunneridae</taxon>
        <taxon>Pentapetalae</taxon>
        <taxon>rosids</taxon>
        <taxon>malvids</taxon>
        <taxon>Malvales</taxon>
        <taxon>Malvaceae</taxon>
        <taxon>Malvoideae</taxon>
        <taxon>Gossypium</taxon>
    </lineage>
</organism>
<reference evidence="1 2" key="1">
    <citation type="submission" date="2019-06" db="EMBL/GenBank/DDBJ databases">
        <title>WGS assembly of Gossypium darwinii.</title>
        <authorList>
            <person name="Chen Z.J."/>
            <person name="Sreedasyam A."/>
            <person name="Ando A."/>
            <person name="Song Q."/>
            <person name="De L."/>
            <person name="Hulse-Kemp A."/>
            <person name="Ding M."/>
            <person name="Ye W."/>
            <person name="Kirkbride R."/>
            <person name="Jenkins J."/>
            <person name="Plott C."/>
            <person name="Lovell J."/>
            <person name="Lin Y.-M."/>
            <person name="Vaughn R."/>
            <person name="Liu B."/>
            <person name="Li W."/>
            <person name="Simpson S."/>
            <person name="Scheffler B."/>
            <person name="Saski C."/>
            <person name="Grover C."/>
            <person name="Hu G."/>
            <person name="Conover J."/>
            <person name="Carlson J."/>
            <person name="Shu S."/>
            <person name="Boston L."/>
            <person name="Williams M."/>
            <person name="Peterson D."/>
            <person name="Mcgee K."/>
            <person name="Jones D."/>
            <person name="Wendel J."/>
            <person name="Stelly D."/>
            <person name="Grimwood J."/>
            <person name="Schmutz J."/>
        </authorList>
    </citation>
    <scope>NUCLEOTIDE SEQUENCE [LARGE SCALE GENOMIC DNA]</scope>
    <source>
        <strain evidence="1">1808015.09</strain>
    </source>
</reference>
<keyword evidence="2" id="KW-1185">Reference proteome</keyword>
<dbReference type="EMBL" id="CM017704">
    <property type="protein sequence ID" value="TYG72848.1"/>
    <property type="molecule type" value="Genomic_DNA"/>
</dbReference>
<evidence type="ECO:0000313" key="2">
    <source>
        <dbReference type="Proteomes" id="UP000323506"/>
    </source>
</evidence>
<dbReference type="Proteomes" id="UP000323506">
    <property type="component" value="Chromosome D04"/>
</dbReference>
<dbReference type="AlphaFoldDB" id="A0A5D2CVV8"/>